<comment type="caution">
    <text evidence="1">The sequence shown here is derived from an EMBL/GenBank/DDBJ whole genome shotgun (WGS) entry which is preliminary data.</text>
</comment>
<dbReference type="Proteomes" id="UP000287519">
    <property type="component" value="Unassembled WGS sequence"/>
</dbReference>
<evidence type="ECO:0000313" key="1">
    <source>
        <dbReference type="EMBL" id="GCE38283.1"/>
    </source>
</evidence>
<dbReference type="AlphaFoldDB" id="A0A402C3X0"/>
<proteinExistence type="predicted"/>
<sequence length="40" mass="4329">MSDILASVDLALTSAVDVDDLVSTRCEALTPVRTNVRMYS</sequence>
<name>A0A402C3X0_RHOWR</name>
<organism evidence="1 2">
    <name type="scientific">Rhodococcus wratislaviensis</name>
    <name type="common">Tsukamurella wratislaviensis</name>
    <dbReference type="NCBI Taxonomy" id="44752"/>
    <lineage>
        <taxon>Bacteria</taxon>
        <taxon>Bacillati</taxon>
        <taxon>Actinomycetota</taxon>
        <taxon>Actinomycetes</taxon>
        <taxon>Mycobacteriales</taxon>
        <taxon>Nocardiaceae</taxon>
        <taxon>Rhodococcus</taxon>
    </lineage>
</organism>
<reference evidence="1 2" key="1">
    <citation type="submission" date="2018-11" db="EMBL/GenBank/DDBJ databases">
        <title>Microbial catabolism of amino acid.</title>
        <authorList>
            <person name="Hibi M."/>
            <person name="Ogawa J."/>
        </authorList>
    </citation>
    <scope>NUCLEOTIDE SEQUENCE [LARGE SCALE GENOMIC DNA]</scope>
    <source>
        <strain evidence="1 2">C31-06</strain>
    </source>
</reference>
<dbReference type="EMBL" id="BHYM01000019">
    <property type="protein sequence ID" value="GCE38283.1"/>
    <property type="molecule type" value="Genomic_DNA"/>
</dbReference>
<gene>
    <name evidence="1" type="ORF">Rhow_001335</name>
</gene>
<keyword evidence="2" id="KW-1185">Reference proteome</keyword>
<accession>A0A402C3X0</accession>
<protein>
    <submittedName>
        <fullName evidence="1">Uncharacterized protein</fullName>
    </submittedName>
</protein>
<evidence type="ECO:0000313" key="2">
    <source>
        <dbReference type="Proteomes" id="UP000287519"/>
    </source>
</evidence>